<evidence type="ECO:0000256" key="1">
    <source>
        <dbReference type="ARBA" id="ARBA00022801"/>
    </source>
</evidence>
<reference evidence="6 7" key="1">
    <citation type="submission" date="2020-07" db="EMBL/GenBank/DDBJ databases">
        <title>Alkalicella. sp. LB2 genome.</title>
        <authorList>
            <person name="Postec A."/>
            <person name="Quemeneur M."/>
        </authorList>
    </citation>
    <scope>NUCLEOTIDE SEQUENCE [LARGE SCALE GENOMIC DNA]</scope>
    <source>
        <strain evidence="6 7">LB2</strain>
    </source>
</reference>
<keyword evidence="2 4" id="KW-0442">Lipid degradation</keyword>
<feature type="short sequence motif" description="DGA/G" evidence="4">
    <location>
        <begin position="153"/>
        <end position="155"/>
    </location>
</feature>
<dbReference type="KEGG" id="acae:HYG86_17110"/>
<sequence length="266" mass="28857">MKGKKVGLALGAGSARGLAHIGVLKVLEKHNIKVDYIAGTSIGALVGSLYAVGIPANMLEKLAHNLSTSSWVDLTIPRKGLVSGERVQEVIRLLTKGCTFEECKTPLKVVATDIENGEKVIIDTGPIYKGVRASISIPGIFTPVEYLNKLLVDGAVTDRIPSSIVRQMGADIVIAVDVNTFKPAINVNNIFDVLLQTFDIMEREVLKFRTVDADVLVKPDVKEIGSLQFTKVSEGIFAGVEAMEREIEKVKCLIEMGEDNENKINI</sequence>
<accession>A0A7G9WCF6</accession>
<feature type="active site" description="Nucleophile" evidence="4">
    <location>
        <position position="41"/>
    </location>
</feature>
<dbReference type="EMBL" id="CP058559">
    <property type="protein sequence ID" value="QNO16368.1"/>
    <property type="molecule type" value="Genomic_DNA"/>
</dbReference>
<organism evidence="6 7">
    <name type="scientific">Alkalicella caledoniensis</name>
    <dbReference type="NCBI Taxonomy" id="2731377"/>
    <lineage>
        <taxon>Bacteria</taxon>
        <taxon>Bacillati</taxon>
        <taxon>Bacillota</taxon>
        <taxon>Clostridia</taxon>
        <taxon>Eubacteriales</taxon>
        <taxon>Proteinivoracaceae</taxon>
        <taxon>Alkalicella</taxon>
    </lineage>
</organism>
<dbReference type="AlphaFoldDB" id="A0A7G9WCF6"/>
<feature type="active site" description="Proton acceptor" evidence="4">
    <location>
        <position position="153"/>
    </location>
</feature>
<dbReference type="InterPro" id="IPR050301">
    <property type="entry name" value="NTE"/>
</dbReference>
<proteinExistence type="predicted"/>
<evidence type="ECO:0000256" key="2">
    <source>
        <dbReference type="ARBA" id="ARBA00022963"/>
    </source>
</evidence>
<keyword evidence="3 4" id="KW-0443">Lipid metabolism</keyword>
<evidence type="ECO:0000313" key="7">
    <source>
        <dbReference type="Proteomes" id="UP000516160"/>
    </source>
</evidence>
<evidence type="ECO:0000256" key="3">
    <source>
        <dbReference type="ARBA" id="ARBA00023098"/>
    </source>
</evidence>
<evidence type="ECO:0000313" key="6">
    <source>
        <dbReference type="EMBL" id="QNO16368.1"/>
    </source>
</evidence>
<dbReference type="PANTHER" id="PTHR14226">
    <property type="entry name" value="NEUROPATHY TARGET ESTERASE/SWISS CHEESE D.MELANOGASTER"/>
    <property type="match status" value="1"/>
</dbReference>
<dbReference type="InterPro" id="IPR002641">
    <property type="entry name" value="PNPLA_dom"/>
</dbReference>
<keyword evidence="1 4" id="KW-0378">Hydrolase</keyword>
<gene>
    <name evidence="6" type="ORF">HYG86_17110</name>
</gene>
<feature type="short sequence motif" description="GXSXG" evidence="4">
    <location>
        <begin position="39"/>
        <end position="43"/>
    </location>
</feature>
<dbReference type="Pfam" id="PF01734">
    <property type="entry name" value="Patatin"/>
    <property type="match status" value="1"/>
</dbReference>
<protein>
    <submittedName>
        <fullName evidence="6">Patatin-like phospholipase family protein</fullName>
    </submittedName>
</protein>
<comment type="caution">
    <text evidence="4">Lacks conserved residue(s) required for the propagation of feature annotation.</text>
</comment>
<name>A0A7G9WCF6_ALKCA</name>
<dbReference type="PROSITE" id="PS51635">
    <property type="entry name" value="PNPLA"/>
    <property type="match status" value="1"/>
</dbReference>
<evidence type="ECO:0000259" key="5">
    <source>
        <dbReference type="PROSITE" id="PS51635"/>
    </source>
</evidence>
<keyword evidence="7" id="KW-1185">Reference proteome</keyword>
<feature type="domain" description="PNPLA" evidence="5">
    <location>
        <begin position="8"/>
        <end position="166"/>
    </location>
</feature>
<evidence type="ECO:0000256" key="4">
    <source>
        <dbReference type="PROSITE-ProRule" id="PRU01161"/>
    </source>
</evidence>
<dbReference type="GO" id="GO:0016042">
    <property type="term" value="P:lipid catabolic process"/>
    <property type="evidence" value="ECO:0007669"/>
    <property type="project" value="UniProtKB-UniRule"/>
</dbReference>
<dbReference type="PANTHER" id="PTHR14226:SF76">
    <property type="entry name" value="NTE FAMILY PROTEIN RSSA"/>
    <property type="match status" value="1"/>
</dbReference>
<dbReference type="Gene3D" id="3.40.1090.10">
    <property type="entry name" value="Cytosolic phospholipase A2 catalytic domain"/>
    <property type="match status" value="2"/>
</dbReference>
<dbReference type="SUPFAM" id="SSF52151">
    <property type="entry name" value="FabD/lysophospholipase-like"/>
    <property type="match status" value="1"/>
</dbReference>
<dbReference type="InterPro" id="IPR016035">
    <property type="entry name" value="Acyl_Trfase/lysoPLipase"/>
</dbReference>
<dbReference type="Proteomes" id="UP000516160">
    <property type="component" value="Chromosome"/>
</dbReference>
<dbReference type="RefSeq" id="WP_213166759.1">
    <property type="nucleotide sequence ID" value="NZ_CP058559.1"/>
</dbReference>
<dbReference type="GO" id="GO:0016787">
    <property type="term" value="F:hydrolase activity"/>
    <property type="evidence" value="ECO:0007669"/>
    <property type="project" value="UniProtKB-UniRule"/>
</dbReference>